<dbReference type="Pfam" id="PF01872">
    <property type="entry name" value="RibD_C"/>
    <property type="match status" value="1"/>
</dbReference>
<sequence length="205" mass="22287">MRLTLTTFVSLDGVMQAPGAPDEDRSGGFEQGGWLVPYADDDMGKAVTTWFAEADAFLLGRRTYEIFAAYWPRATDPDDPIAGPLNRLPKYVASRTLDHADWAGTTVVAEDLPGRVAELKRQPGRELQVHGSGDLAHTLMRHDLIDEYRLLTYPVVLGAGRRLFPEGAAPAALRLVRSDTTGTGVVVSVYRPAGVPEYGTFGEPS</sequence>
<dbReference type="InterPro" id="IPR024072">
    <property type="entry name" value="DHFR-like_dom_sf"/>
</dbReference>
<protein>
    <submittedName>
        <fullName evidence="2">Dihydrofolate reductase family protein</fullName>
    </submittedName>
</protein>
<comment type="caution">
    <text evidence="2">The sequence shown here is derived from an EMBL/GenBank/DDBJ whole genome shotgun (WGS) entry which is preliminary data.</text>
</comment>
<gene>
    <name evidence="2" type="ORF">RM572_14300</name>
</gene>
<accession>A0ABU2NSH6</accession>
<dbReference type="EMBL" id="JAVREQ010000011">
    <property type="protein sequence ID" value="MDT0379933.1"/>
    <property type="molecule type" value="Genomic_DNA"/>
</dbReference>
<proteinExistence type="predicted"/>
<name>A0ABU2NSH6_9ACTN</name>
<dbReference type="InterPro" id="IPR002734">
    <property type="entry name" value="RibDG_C"/>
</dbReference>
<dbReference type="Gene3D" id="3.40.430.10">
    <property type="entry name" value="Dihydrofolate Reductase, subunit A"/>
    <property type="match status" value="1"/>
</dbReference>
<evidence type="ECO:0000259" key="1">
    <source>
        <dbReference type="Pfam" id="PF01872"/>
    </source>
</evidence>
<evidence type="ECO:0000313" key="3">
    <source>
        <dbReference type="Proteomes" id="UP001183414"/>
    </source>
</evidence>
<organism evidence="2 3">
    <name type="scientific">Streptomyces hazeniae</name>
    <dbReference type="NCBI Taxonomy" id="3075538"/>
    <lineage>
        <taxon>Bacteria</taxon>
        <taxon>Bacillati</taxon>
        <taxon>Actinomycetota</taxon>
        <taxon>Actinomycetes</taxon>
        <taxon>Kitasatosporales</taxon>
        <taxon>Streptomycetaceae</taxon>
        <taxon>Streptomyces</taxon>
    </lineage>
</organism>
<evidence type="ECO:0000313" key="2">
    <source>
        <dbReference type="EMBL" id="MDT0379933.1"/>
    </source>
</evidence>
<dbReference type="SUPFAM" id="SSF53597">
    <property type="entry name" value="Dihydrofolate reductase-like"/>
    <property type="match status" value="1"/>
</dbReference>
<feature type="domain" description="Bacterial bifunctional deaminase-reductase C-terminal" evidence="1">
    <location>
        <begin position="3"/>
        <end position="187"/>
    </location>
</feature>
<dbReference type="Proteomes" id="UP001183414">
    <property type="component" value="Unassembled WGS sequence"/>
</dbReference>
<dbReference type="RefSeq" id="WP_311673703.1">
    <property type="nucleotide sequence ID" value="NZ_JAVREQ010000011.1"/>
</dbReference>
<reference evidence="3" key="1">
    <citation type="submission" date="2023-07" db="EMBL/GenBank/DDBJ databases">
        <title>30 novel species of actinomycetes from the DSMZ collection.</title>
        <authorList>
            <person name="Nouioui I."/>
        </authorList>
    </citation>
    <scope>NUCLEOTIDE SEQUENCE [LARGE SCALE GENOMIC DNA]</scope>
    <source>
        <strain evidence="3">DSM 42041</strain>
    </source>
</reference>
<dbReference type="PANTHER" id="PTHR38011:SF2">
    <property type="entry name" value="BIFUNCTIONAL DEAMINASE-REDUCTASE DOMAIN PROTEIN"/>
    <property type="match status" value="1"/>
</dbReference>
<dbReference type="PANTHER" id="PTHR38011">
    <property type="entry name" value="DIHYDROFOLATE REDUCTASE FAMILY PROTEIN (AFU_ORTHOLOGUE AFUA_8G06820)"/>
    <property type="match status" value="1"/>
</dbReference>
<keyword evidence="3" id="KW-1185">Reference proteome</keyword>
<dbReference type="InterPro" id="IPR050765">
    <property type="entry name" value="Riboflavin_Biosynth_HTPR"/>
</dbReference>